<keyword evidence="3" id="KW-1185">Reference proteome</keyword>
<dbReference type="Gene3D" id="1.20.1260.10">
    <property type="match status" value="2"/>
</dbReference>
<dbReference type="Pfam" id="PF11553">
    <property type="entry name" value="DUF3231"/>
    <property type="match status" value="2"/>
</dbReference>
<dbReference type="EMBL" id="FNJU01000004">
    <property type="protein sequence ID" value="SDP58881.1"/>
    <property type="molecule type" value="Genomic_DNA"/>
</dbReference>
<evidence type="ECO:0008006" key="4">
    <source>
        <dbReference type="Google" id="ProtNLM"/>
    </source>
</evidence>
<dbReference type="InterPro" id="IPR021617">
    <property type="entry name" value="DUF3231"/>
</dbReference>
<dbReference type="InterPro" id="IPR012347">
    <property type="entry name" value="Ferritin-like"/>
</dbReference>
<evidence type="ECO:0000313" key="3">
    <source>
        <dbReference type="Proteomes" id="UP000199159"/>
    </source>
</evidence>
<protein>
    <recommendedName>
        <fullName evidence="4">DUF3231 family protein</fullName>
    </recommendedName>
</protein>
<accession>A0A1H0TYC0</accession>
<organism evidence="2 3">
    <name type="scientific">Litchfieldia salsa</name>
    <dbReference type="NCBI Taxonomy" id="930152"/>
    <lineage>
        <taxon>Bacteria</taxon>
        <taxon>Bacillati</taxon>
        <taxon>Bacillota</taxon>
        <taxon>Bacilli</taxon>
        <taxon>Bacillales</taxon>
        <taxon>Bacillaceae</taxon>
        <taxon>Litchfieldia</taxon>
    </lineage>
</organism>
<dbReference type="AlphaFoldDB" id="A0A1H0TYC0"/>
<keyword evidence="1" id="KW-0472">Membrane</keyword>
<dbReference type="RefSeq" id="WP_090853057.1">
    <property type="nucleotide sequence ID" value="NZ_FNJU01000004.1"/>
</dbReference>
<sequence length="339" mass="38321">METEHNIRLTSSELASLWAGYMNNSMSYCVLKYFKEKTQDTEIKPILEFAIEITEIMIKDIKVIYEKENHAIPVGFSEKEDLNLNAPALYSDTFHLNFVHNMARHGMTSYGASFSGCARNDVLELFSKAIDLTRQLYNKSLNVLLEKGLYSRSASIPIPDKVEFIEKQGYLTGWFGERRPMNALEIMHLYNNMQRNAIGKALLLGFGQTAGLQEVRNYMVRGANIASKVVEFMAQILNQENLSQTSTLDSDVLKSTTPPFSDKLMMFQVTMLSGMSLGYYGVALGTVSRRDLGAKFMRITLEAVQYAEDGANILIEHGWMEKSPSSIDNIEIAKLNRKQ</sequence>
<evidence type="ECO:0000256" key="1">
    <source>
        <dbReference type="SAM" id="Phobius"/>
    </source>
</evidence>
<dbReference type="STRING" id="930152.SAMN05216565_10420"/>
<evidence type="ECO:0000313" key="2">
    <source>
        <dbReference type="EMBL" id="SDP58881.1"/>
    </source>
</evidence>
<name>A0A1H0TYC0_9BACI</name>
<feature type="transmembrane region" description="Helical" evidence="1">
    <location>
        <begin position="264"/>
        <end position="287"/>
    </location>
</feature>
<proteinExistence type="predicted"/>
<reference evidence="3" key="1">
    <citation type="submission" date="2016-10" db="EMBL/GenBank/DDBJ databases">
        <authorList>
            <person name="Varghese N."/>
            <person name="Submissions S."/>
        </authorList>
    </citation>
    <scope>NUCLEOTIDE SEQUENCE [LARGE SCALE GENOMIC DNA]</scope>
    <source>
        <strain evidence="3">IBRC-M10078</strain>
    </source>
</reference>
<keyword evidence="1" id="KW-0812">Transmembrane</keyword>
<dbReference type="OrthoDB" id="1675670at2"/>
<keyword evidence="1" id="KW-1133">Transmembrane helix</keyword>
<gene>
    <name evidence="2" type="ORF">SAMN05216565_10420</name>
</gene>
<dbReference type="Proteomes" id="UP000199159">
    <property type="component" value="Unassembled WGS sequence"/>
</dbReference>